<sequence>MTTKTNKMNQFSVEVRERAVRLVQDHRGEYPSLAAALASIAPKIGCSAKTLGVWVRRMEIDAGTRLGITTDETLRIKALERENKELRRANEILKLASAFFCPGGARPPSQALKGFVDQYRGDYGVEPICKVLQMAPSGYRRHAALQKNPALRSPRARRDEEIIVEIQRVWAASRQVYGADKVWRHLQREGQVVARCTVERLMRLQGWQGVRRGKAQRTTIPDHQAPRPQDLVRRQFQAERPDQLWVADFTYVSTWEGWVYVAFIIDVYARRIVGWQTSTTMRTEFVLDALEQALHARQPAKALIHHSDRGSQYLSICYTERLADAGVAASVGSTGDSYDNALAETINGLYKAEVVHHLGPWRNRSAVEVATLEWVHWYNHQRLFGPLGYIPPAEAEANYYAQLVEQPNKAA</sequence>
<evidence type="ECO:0000313" key="1">
    <source>
        <dbReference type="EMBL" id="XRI72321.1"/>
    </source>
</evidence>
<gene>
    <name evidence="1" type="ORF">HHS34_007600</name>
</gene>
<protein>
    <submittedName>
        <fullName evidence="1">IS3 family transposase</fullName>
    </submittedName>
</protein>
<keyword evidence="2" id="KW-1185">Reference proteome</keyword>
<dbReference type="EMBL" id="CP127526">
    <property type="protein sequence ID" value="XRI72321.1"/>
    <property type="molecule type" value="Genomic_DNA"/>
</dbReference>
<dbReference type="Proteomes" id="UP001195965">
    <property type="component" value="Chromosome"/>
</dbReference>
<proteinExistence type="predicted"/>
<reference evidence="1 2" key="1">
    <citation type="journal article" date="2021" name="ISME J.">
        <title>Genomic evolution of the class Acidithiobacillia: deep-branching Proteobacteria living in extreme acidic conditions.</title>
        <authorList>
            <person name="Moya-Beltran A."/>
            <person name="Beard S."/>
            <person name="Rojas-Villalobos C."/>
            <person name="Issotta F."/>
            <person name="Gallardo Y."/>
            <person name="Ulloa R."/>
            <person name="Giaveno A."/>
            <person name="Degli Esposti M."/>
            <person name="Johnson D.B."/>
            <person name="Quatrini R."/>
        </authorList>
    </citation>
    <scope>NUCLEOTIDE SEQUENCE [LARGE SCALE GENOMIC DNA]</scope>
    <source>
        <strain evidence="1 2">GG1-14</strain>
    </source>
</reference>
<organism evidence="1 2">
    <name type="scientific">Acidithiobacillus montserratensis</name>
    <dbReference type="NCBI Taxonomy" id="2729135"/>
    <lineage>
        <taxon>Bacteria</taxon>
        <taxon>Pseudomonadati</taxon>
        <taxon>Pseudomonadota</taxon>
        <taxon>Acidithiobacillia</taxon>
        <taxon>Acidithiobacillales</taxon>
        <taxon>Acidithiobacillaceae</taxon>
        <taxon>Acidithiobacillus</taxon>
    </lineage>
</organism>
<accession>A0ACD5HBX6</accession>
<evidence type="ECO:0000313" key="2">
    <source>
        <dbReference type="Proteomes" id="UP001195965"/>
    </source>
</evidence>
<name>A0ACD5HBX6_9PROT</name>